<dbReference type="VEuPathDB" id="FungiDB:BO97DRAFT_406081"/>
<keyword evidence="1" id="KW-0812">Transmembrane</keyword>
<name>A0A395HUY3_ASPHC</name>
<reference evidence="2 3" key="1">
    <citation type="submission" date="2018-02" db="EMBL/GenBank/DDBJ databases">
        <title>The genomes of Aspergillus section Nigri reveals drivers in fungal speciation.</title>
        <authorList>
            <consortium name="DOE Joint Genome Institute"/>
            <person name="Vesth T.C."/>
            <person name="Nybo J."/>
            <person name="Theobald S."/>
            <person name="Brandl J."/>
            <person name="Frisvad J.C."/>
            <person name="Nielsen K.F."/>
            <person name="Lyhne E.K."/>
            <person name="Kogle M.E."/>
            <person name="Kuo A."/>
            <person name="Riley R."/>
            <person name="Clum A."/>
            <person name="Nolan M."/>
            <person name="Lipzen A."/>
            <person name="Salamov A."/>
            <person name="Henrissat B."/>
            <person name="Wiebenga A."/>
            <person name="De vries R.P."/>
            <person name="Grigoriev I.V."/>
            <person name="Mortensen U.H."/>
            <person name="Andersen M.R."/>
            <person name="Baker S.E."/>
        </authorList>
    </citation>
    <scope>NUCLEOTIDE SEQUENCE [LARGE SCALE GENOMIC DNA]</scope>
    <source>
        <strain evidence="2 3">CBS 101889</strain>
    </source>
</reference>
<dbReference type="RefSeq" id="XP_025550885.1">
    <property type="nucleotide sequence ID" value="XM_025695337.1"/>
</dbReference>
<evidence type="ECO:0000256" key="1">
    <source>
        <dbReference type="SAM" id="Phobius"/>
    </source>
</evidence>
<proteinExistence type="predicted"/>
<protein>
    <submittedName>
        <fullName evidence="2">Uncharacterized protein</fullName>
    </submittedName>
</protein>
<dbReference type="AlphaFoldDB" id="A0A395HUY3"/>
<feature type="transmembrane region" description="Helical" evidence="1">
    <location>
        <begin position="159"/>
        <end position="180"/>
    </location>
</feature>
<keyword evidence="3" id="KW-1185">Reference proteome</keyword>
<dbReference type="EMBL" id="KZ824287">
    <property type="protein sequence ID" value="RAL11731.1"/>
    <property type="molecule type" value="Genomic_DNA"/>
</dbReference>
<sequence length="181" mass="19971">MAPKLPAEPASAEEIRQYLERILVEKYQTSPALAEKTASRWQVGRGTELRQFSLGTFRAHFGEDIGLCLYKGVCEDKYDDWCPTTTSKITRGLLATSIAIVATLIILYVFPGLLNPPAKPYGRPAFIDSPAVSPIPWAFYGMAQLNYFYQHPKNDTNDLSLLVGGMLGIMALCLVPGLCLL</sequence>
<dbReference type="GeneID" id="37199626"/>
<dbReference type="Proteomes" id="UP000248961">
    <property type="component" value="Unassembled WGS sequence"/>
</dbReference>
<evidence type="ECO:0000313" key="2">
    <source>
        <dbReference type="EMBL" id="RAL11731.1"/>
    </source>
</evidence>
<keyword evidence="1" id="KW-0472">Membrane</keyword>
<feature type="transmembrane region" description="Helical" evidence="1">
    <location>
        <begin position="93"/>
        <end position="114"/>
    </location>
</feature>
<organism evidence="2 3">
    <name type="scientific">Aspergillus homomorphus (strain CBS 101889)</name>
    <dbReference type="NCBI Taxonomy" id="1450537"/>
    <lineage>
        <taxon>Eukaryota</taxon>
        <taxon>Fungi</taxon>
        <taxon>Dikarya</taxon>
        <taxon>Ascomycota</taxon>
        <taxon>Pezizomycotina</taxon>
        <taxon>Eurotiomycetes</taxon>
        <taxon>Eurotiomycetidae</taxon>
        <taxon>Eurotiales</taxon>
        <taxon>Aspergillaceae</taxon>
        <taxon>Aspergillus</taxon>
        <taxon>Aspergillus subgen. Circumdati</taxon>
    </lineage>
</organism>
<dbReference type="OrthoDB" id="4771706at2759"/>
<keyword evidence="1" id="KW-1133">Transmembrane helix</keyword>
<accession>A0A395HUY3</accession>
<evidence type="ECO:0000313" key="3">
    <source>
        <dbReference type="Proteomes" id="UP000248961"/>
    </source>
</evidence>
<gene>
    <name evidence="2" type="ORF">BO97DRAFT_406081</name>
</gene>